<dbReference type="Proteomes" id="UP000024376">
    <property type="component" value="Unassembled WGS sequence"/>
</dbReference>
<dbReference type="HOGENOM" id="CLU_007263_1_0_1"/>
<dbReference type="OrthoDB" id="5591786at2759"/>
<proteinExistence type="predicted"/>
<feature type="region of interest" description="Disordered" evidence="1">
    <location>
        <begin position="442"/>
        <end position="521"/>
    </location>
</feature>
<dbReference type="InterPro" id="IPR014839">
    <property type="entry name" value="Crt10"/>
</dbReference>
<feature type="compositionally biased region" description="Polar residues" evidence="1">
    <location>
        <begin position="584"/>
        <end position="598"/>
    </location>
</feature>
<feature type="region of interest" description="Disordered" evidence="1">
    <location>
        <begin position="579"/>
        <end position="620"/>
    </location>
</feature>
<organism evidence="2 3">
    <name type="scientific">Hypocrea jecorina (strain ATCC 56765 / BCRC 32924 / NRRL 11460 / Rut C-30)</name>
    <name type="common">Trichoderma reesei</name>
    <dbReference type="NCBI Taxonomy" id="1344414"/>
    <lineage>
        <taxon>Eukaryota</taxon>
        <taxon>Fungi</taxon>
        <taxon>Dikarya</taxon>
        <taxon>Ascomycota</taxon>
        <taxon>Pezizomycotina</taxon>
        <taxon>Sordariomycetes</taxon>
        <taxon>Hypocreomycetidae</taxon>
        <taxon>Hypocreales</taxon>
        <taxon>Hypocreaceae</taxon>
        <taxon>Trichoderma</taxon>
    </lineage>
</organism>
<evidence type="ECO:0000313" key="3">
    <source>
        <dbReference type="Proteomes" id="UP000024376"/>
    </source>
</evidence>
<evidence type="ECO:0000313" key="2">
    <source>
        <dbReference type="EMBL" id="ETS06271.1"/>
    </source>
</evidence>
<dbReference type="AlphaFoldDB" id="A0A024SMN9"/>
<protein>
    <recommendedName>
        <fullName evidence="4">Pyridine nucleotide-disulfide oxidoreductase family protein</fullName>
    </recommendedName>
</protein>
<gene>
    <name evidence="2" type="ORF">M419DRAFT_68035</name>
</gene>
<dbReference type="EMBL" id="KI911139">
    <property type="protein sequence ID" value="ETS06271.1"/>
    <property type="molecule type" value="Genomic_DNA"/>
</dbReference>
<evidence type="ECO:0000256" key="1">
    <source>
        <dbReference type="SAM" id="MobiDB-lite"/>
    </source>
</evidence>
<evidence type="ECO:0008006" key="4">
    <source>
        <dbReference type="Google" id="ProtNLM"/>
    </source>
</evidence>
<dbReference type="Pfam" id="PF08728">
    <property type="entry name" value="CRT10"/>
    <property type="match status" value="1"/>
</dbReference>
<name>A0A024SMN9_HYPJR</name>
<feature type="compositionally biased region" description="Acidic residues" evidence="1">
    <location>
        <begin position="447"/>
        <end position="459"/>
    </location>
</feature>
<dbReference type="KEGG" id="trr:M419DRAFT_68035"/>
<reference evidence="3" key="1">
    <citation type="journal article" date="2013" name="Ind. Biotechnol.">
        <title>Comparative genomics analysis of Trichoderma reesei strains.</title>
        <authorList>
            <person name="Koike H."/>
            <person name="Aerts A."/>
            <person name="LaButti K."/>
            <person name="Grigoriev I.V."/>
            <person name="Baker S.E."/>
        </authorList>
    </citation>
    <scope>NUCLEOTIDE SEQUENCE [LARGE SCALE GENOMIC DNA]</scope>
    <source>
        <strain evidence="3">ATCC 56765 / BCRC 32924 / NRRL 11460 / Rut C-30</strain>
    </source>
</reference>
<sequence>MDRHSSKLPAPSFRTVSVGRCYVQTATDRFGNDAKGAIRDRERTALGMNPEGMEAPFNWPNIDGQDDGHSQDSIYRLVPSMQGYRNNLTALSQAYNLYFVAYQGHIFVYVPRSIPKQTIPRHPDLQIYAPPSQEAISIGGCIDPITPHTINHIITGYLGKEEILVACYDDGDVVAYYVREIAALASRTQKASQRGCPSRPPRLFFHENVGQTAWGLAIHRKSRLIAVSTNRYEVTVFAFALSTCQKKSKDVREFCDCCKSNDSTRPSVPRRARNWRIVVALGSHASNIPNICFVDSADGQAEKVCAIDIKGVMWMADIWQMFQPVTQVPPSRHLILQSEEFWPASSRGWGVMALSEESFVPVDTIDEMLGLPEQALNVFQPGSGCPQPMVNVAECLAAIPDNPCPPPTLGGRAGQFYRNILNMSHDESLQFLVGETVAANDMLEGGQSDDSDGESEASEDISHVLGEEDEEEEEEEDEDDDDDDDEEEEEDEEEEGADNEVEDGQDNDDEALEEEAEEAEEVIVAQGNPEVIAADQGGSATLFPTPPVGQQFQQALQDLDIALGQLAYAVQEFQEAISIPDTPNPASTQPQGSQNQDSPGPISESKMNSDPMVFGQRSHRHLSSPPVRLDMAFFPHSGKIQAVPRSTPQLLEFLRRPIEFNDNVGPPVEERLKKLTKRYHFIRTFEKDLELRSLRGPYETGHREIGVLCPDALTLGCFQERSIRPYFRATSRLSLMFHVPELSLVVVGSPIGRVLLVTPTKLKTPIAAKTAAGMWHHGLRVECVLPRLSDEQAHRQVLRPLHGLAVGPVQDDDGMGGRDGVAGRATAPKRYRLMLHYRNHDILTYEITREEQTGRLCIF</sequence>
<accession>A0A024SMN9</accession>
<feature type="compositionally biased region" description="Acidic residues" evidence="1">
    <location>
        <begin position="467"/>
        <end position="521"/>
    </location>
</feature>